<dbReference type="InterPro" id="IPR011990">
    <property type="entry name" value="TPR-like_helical_dom_sf"/>
</dbReference>
<dbReference type="SUPFAM" id="SSF46894">
    <property type="entry name" value="C-terminal effector domain of the bipartite response regulators"/>
    <property type="match status" value="1"/>
</dbReference>
<dbReference type="Gene3D" id="1.10.10.10">
    <property type="entry name" value="Winged helix-like DNA-binding domain superfamily/Winged helix DNA-binding domain"/>
    <property type="match status" value="1"/>
</dbReference>
<dbReference type="Pfam" id="PF03704">
    <property type="entry name" value="BTAD"/>
    <property type="match status" value="1"/>
</dbReference>
<dbReference type="SUPFAM" id="SSF52540">
    <property type="entry name" value="P-loop containing nucleoside triphosphate hydrolases"/>
    <property type="match status" value="1"/>
</dbReference>
<dbReference type="KEGG" id="nml:Namu_5104"/>
<sequence>MSEPDSATGPIVDLLGPVRIQGPAEPQILTRRMEIGVLGMLALHAGTPVTGSNLIDLLWPQDPPRTAAKTLQGYVKRVRGLLAGARVELSYVGPAGYLLALAPEQVDALRFESLVAAARTCPDDSLRVQQLDEALALWRGEPFAGCDLEGLGPFRQWLERLRSGARLERATADIRRGVTEQTISALRVLIAQEPTNERLWLHLIAALYLVGNPVAALEASAEARRELDERVGVAPGPELMEIEHRIGVHDDVEGCYVRLTGIELRPATVTPAPASGSTPGSGSGADRERANAALPMPVWAGELVDREDTVADIVRQIDRGVPVVTIVGPGGMGKTRCAVEAARQAGTVCVGFLDLSGIVSADALAVHLAGTIGTPGHDDPFVAIAERLAGHRCCVLLDNAEQIVGGADVIGRLASLCPSVTWLVTSRLELGLEAERVTRLQPLPLDPVAGGMSLSAALLLSAAQRRGVSLPAAAHPVIEQIAAAIGGIPLALELAACQLQSLDPATLLRALDDPLVTLVDRRRAIDRHRSMRACFQLGLDQLSPDGLVLLALLSGRPNGARYDDLAAVWPAESAEPLPAALAELVELGFAAGATDTAGATRITQLPVVRALGRELTVADQLGPLPAALDAVVMGRVAAASAGGHTSDVEPDLADVRRLLQFGVDDDAGLEPALGLAAALVIYWWSHRMVEGRGWLHALLRRPVRQQPSVNRLLALNSAVFLDYGVGDSDSARRHADEALATGAAMVPPVHSMLLSRTAMLDAAEESIDLARSRAAESLAIARAIGDGQVLWLTLGNCGDVAIATGDRHQARELYLECIDQLRRSGISWLAAAPCGRLGDLELSAGRLTESRMWFDRAVSLWLDRELGAGAGQTLAGAARLDVIEGRLADARTHLDAGLLAAEKSGSRVEYPFLTIGYAALAAARDDDDTARALFALALSHGRRAGVALRPMIDGELASLYRSKVDRSSRENDEALALTTSLEDLPTIIRRLIGP</sequence>
<name>C8XB82_NAKMY</name>
<gene>
    <name evidence="5" type="ordered locus">Namu_5104</name>
</gene>
<evidence type="ECO:0000259" key="4">
    <source>
        <dbReference type="SMART" id="SM01043"/>
    </source>
</evidence>
<reference evidence="5 6" key="2">
    <citation type="journal article" date="2010" name="Stand. Genomic Sci.">
        <title>Complete genome sequence of Nakamurella multipartita type strain (Y-104).</title>
        <authorList>
            <person name="Tice H."/>
            <person name="Mayilraj S."/>
            <person name="Sims D."/>
            <person name="Lapidus A."/>
            <person name="Nolan M."/>
            <person name="Lucas S."/>
            <person name="Glavina Del Rio T."/>
            <person name="Copeland A."/>
            <person name="Cheng J.F."/>
            <person name="Meincke L."/>
            <person name="Bruce D."/>
            <person name="Goodwin L."/>
            <person name="Pitluck S."/>
            <person name="Ivanova N."/>
            <person name="Mavromatis K."/>
            <person name="Ovchinnikova G."/>
            <person name="Pati A."/>
            <person name="Chen A."/>
            <person name="Palaniappan K."/>
            <person name="Land M."/>
            <person name="Hauser L."/>
            <person name="Chang Y.J."/>
            <person name="Jeffries C.D."/>
            <person name="Detter J.C."/>
            <person name="Brettin T."/>
            <person name="Rohde M."/>
            <person name="Goker M."/>
            <person name="Bristow J."/>
            <person name="Eisen J.A."/>
            <person name="Markowitz V."/>
            <person name="Hugenholtz P."/>
            <person name="Kyrpides N.C."/>
            <person name="Klenk H.P."/>
            <person name="Chen F."/>
        </authorList>
    </citation>
    <scope>NUCLEOTIDE SEQUENCE [LARGE SCALE GENOMIC DNA]</scope>
    <source>
        <strain evidence="6">ATCC 700099 / DSM 44233 / CIP 104796 / JCM 9543 / NBRC 105858 / Y-104</strain>
    </source>
</reference>
<dbReference type="InterPro" id="IPR036388">
    <property type="entry name" value="WH-like_DNA-bd_sf"/>
</dbReference>
<evidence type="ECO:0000256" key="3">
    <source>
        <dbReference type="SAM" id="MobiDB-lite"/>
    </source>
</evidence>
<dbReference type="InterPro" id="IPR016032">
    <property type="entry name" value="Sig_transdc_resp-reg_C-effctor"/>
</dbReference>
<keyword evidence="6" id="KW-1185">Reference proteome</keyword>
<feature type="region of interest" description="Disordered" evidence="3">
    <location>
        <begin position="268"/>
        <end position="288"/>
    </location>
</feature>
<dbReference type="GO" id="GO:0003677">
    <property type="term" value="F:DNA binding"/>
    <property type="evidence" value="ECO:0007669"/>
    <property type="project" value="InterPro"/>
</dbReference>
<dbReference type="STRING" id="479431.Namu_5104"/>
<evidence type="ECO:0000256" key="1">
    <source>
        <dbReference type="ARBA" id="ARBA00023015"/>
    </source>
</evidence>
<dbReference type="Gene3D" id="3.40.50.300">
    <property type="entry name" value="P-loop containing nucleotide triphosphate hydrolases"/>
    <property type="match status" value="1"/>
</dbReference>
<dbReference type="eggNOG" id="COG3629">
    <property type="taxonomic scope" value="Bacteria"/>
</dbReference>
<feature type="domain" description="Bacterial transcriptional activator" evidence="4">
    <location>
        <begin position="106"/>
        <end position="247"/>
    </location>
</feature>
<dbReference type="GO" id="GO:0006355">
    <property type="term" value="P:regulation of DNA-templated transcription"/>
    <property type="evidence" value="ECO:0007669"/>
    <property type="project" value="InterPro"/>
</dbReference>
<dbReference type="SMART" id="SM01043">
    <property type="entry name" value="BTAD"/>
    <property type="match status" value="1"/>
</dbReference>
<keyword evidence="1" id="KW-0805">Transcription regulation</keyword>
<dbReference type="InterPro" id="IPR005158">
    <property type="entry name" value="BTAD"/>
</dbReference>
<evidence type="ECO:0000313" key="6">
    <source>
        <dbReference type="Proteomes" id="UP000002218"/>
    </source>
</evidence>
<dbReference type="Gene3D" id="1.25.40.10">
    <property type="entry name" value="Tetratricopeptide repeat domain"/>
    <property type="match status" value="2"/>
</dbReference>
<dbReference type="InterPro" id="IPR027417">
    <property type="entry name" value="P-loop_NTPase"/>
</dbReference>
<evidence type="ECO:0000256" key="2">
    <source>
        <dbReference type="ARBA" id="ARBA00023163"/>
    </source>
</evidence>
<evidence type="ECO:0000313" key="5">
    <source>
        <dbReference type="EMBL" id="ACV81374.1"/>
    </source>
</evidence>
<protein>
    <submittedName>
        <fullName evidence="5">Transcriptional regulator, SARP family</fullName>
    </submittedName>
</protein>
<dbReference type="AlphaFoldDB" id="C8XB82"/>
<dbReference type="eggNOG" id="COG3903">
    <property type="taxonomic scope" value="Bacteria"/>
</dbReference>
<dbReference type="PANTHER" id="PTHR35807">
    <property type="entry name" value="TRANSCRIPTIONAL REGULATOR REDD-RELATED"/>
    <property type="match status" value="1"/>
</dbReference>
<dbReference type="HOGENOM" id="CLU_004665_1_3_11"/>
<dbReference type="InParanoid" id="C8XB82"/>
<dbReference type="InterPro" id="IPR051677">
    <property type="entry name" value="AfsR-DnrI-RedD_regulator"/>
</dbReference>
<dbReference type="Proteomes" id="UP000002218">
    <property type="component" value="Chromosome"/>
</dbReference>
<accession>C8XB82</accession>
<feature type="compositionally biased region" description="Low complexity" evidence="3">
    <location>
        <begin position="270"/>
        <end position="280"/>
    </location>
</feature>
<dbReference type="CDD" id="cd15831">
    <property type="entry name" value="BTAD"/>
    <property type="match status" value="1"/>
</dbReference>
<dbReference type="PANTHER" id="PTHR35807:SF1">
    <property type="entry name" value="TRANSCRIPTIONAL REGULATOR REDD"/>
    <property type="match status" value="1"/>
</dbReference>
<dbReference type="SUPFAM" id="SSF48452">
    <property type="entry name" value="TPR-like"/>
    <property type="match status" value="2"/>
</dbReference>
<proteinExistence type="predicted"/>
<organism evidence="5 6">
    <name type="scientific">Nakamurella multipartita (strain ATCC 700099 / DSM 44233 / CIP 104796 / JCM 9543 / NBRC 105858 / Y-104)</name>
    <name type="common">Microsphaera multipartita</name>
    <dbReference type="NCBI Taxonomy" id="479431"/>
    <lineage>
        <taxon>Bacteria</taxon>
        <taxon>Bacillati</taxon>
        <taxon>Actinomycetota</taxon>
        <taxon>Actinomycetes</taxon>
        <taxon>Nakamurellales</taxon>
        <taxon>Nakamurellaceae</taxon>
        <taxon>Nakamurella</taxon>
    </lineage>
</organism>
<dbReference type="EMBL" id="CP001737">
    <property type="protein sequence ID" value="ACV81374.1"/>
    <property type="molecule type" value="Genomic_DNA"/>
</dbReference>
<dbReference type="PRINTS" id="PR00364">
    <property type="entry name" value="DISEASERSIST"/>
</dbReference>
<dbReference type="RefSeq" id="WP_015750182.1">
    <property type="nucleotide sequence ID" value="NC_013235.1"/>
</dbReference>
<keyword evidence="2" id="KW-0804">Transcription</keyword>
<reference evidence="6" key="1">
    <citation type="submission" date="2009-09" db="EMBL/GenBank/DDBJ databases">
        <title>The complete genome of Nakamurella multipartita DSM 44233.</title>
        <authorList>
            <consortium name="US DOE Joint Genome Institute (JGI-PGF)"/>
            <person name="Lucas S."/>
            <person name="Copeland A."/>
            <person name="Lapidus A."/>
            <person name="Glavina del Rio T."/>
            <person name="Dalin E."/>
            <person name="Tice H."/>
            <person name="Bruce D."/>
            <person name="Goodwin L."/>
            <person name="Pitluck S."/>
            <person name="Kyrpides N."/>
            <person name="Mavromatis K."/>
            <person name="Ivanova N."/>
            <person name="Ovchinnikova G."/>
            <person name="Sims D."/>
            <person name="Meincke L."/>
            <person name="Brettin T."/>
            <person name="Detter J.C."/>
            <person name="Han C."/>
            <person name="Larimer F."/>
            <person name="Land M."/>
            <person name="Hauser L."/>
            <person name="Markowitz V."/>
            <person name="Cheng J.-F."/>
            <person name="Hugenholtz P."/>
            <person name="Woyke T."/>
            <person name="Wu D."/>
            <person name="Klenk H.-P."/>
            <person name="Eisen J.A."/>
        </authorList>
    </citation>
    <scope>NUCLEOTIDE SEQUENCE [LARGE SCALE GENOMIC DNA]</scope>
    <source>
        <strain evidence="6">ATCC 700099 / DSM 44233 / CIP 104796 / JCM 9543 / NBRC 105858 / Y-104</strain>
    </source>
</reference>